<dbReference type="PROSITE" id="PS51736">
    <property type="entry name" value="RECOMBINASES_3"/>
    <property type="match status" value="1"/>
</dbReference>
<dbReference type="CDD" id="cd00338">
    <property type="entry name" value="Ser_Recombinase"/>
    <property type="match status" value="1"/>
</dbReference>
<dbReference type="EMBL" id="JACOQK010000001">
    <property type="protein sequence ID" value="MBC5787089.1"/>
    <property type="molecule type" value="Genomic_DNA"/>
</dbReference>
<evidence type="ECO:0000313" key="4">
    <source>
        <dbReference type="EMBL" id="MBC5787089.1"/>
    </source>
</evidence>
<feature type="coiled-coil region" evidence="1">
    <location>
        <begin position="404"/>
        <end position="431"/>
    </location>
</feature>
<dbReference type="Pfam" id="PF07508">
    <property type="entry name" value="Recombinase"/>
    <property type="match status" value="1"/>
</dbReference>
<dbReference type="InterPro" id="IPR050639">
    <property type="entry name" value="SSR_resolvase"/>
</dbReference>
<feature type="domain" description="Resolvase/invertase-type recombinase catalytic" evidence="2">
    <location>
        <begin position="14"/>
        <end position="159"/>
    </location>
</feature>
<keyword evidence="1" id="KW-0175">Coiled coil</keyword>
<evidence type="ECO:0000256" key="1">
    <source>
        <dbReference type="SAM" id="Coils"/>
    </source>
</evidence>
<evidence type="ECO:0000259" key="2">
    <source>
        <dbReference type="PROSITE" id="PS51736"/>
    </source>
</evidence>
<accession>A0ABR7IPM1</accession>
<dbReference type="InterPro" id="IPR038109">
    <property type="entry name" value="DNA_bind_recomb_sf"/>
</dbReference>
<dbReference type="PROSITE" id="PS51737">
    <property type="entry name" value="RECOMBINASE_DNA_BIND"/>
    <property type="match status" value="1"/>
</dbReference>
<reference evidence="4 5" key="1">
    <citation type="submission" date="2020-08" db="EMBL/GenBank/DDBJ databases">
        <title>Genome public.</title>
        <authorList>
            <person name="Liu C."/>
            <person name="Sun Q."/>
        </authorList>
    </citation>
    <scope>NUCLEOTIDE SEQUENCE [LARGE SCALE GENOMIC DNA]</scope>
    <source>
        <strain evidence="4 5">NSJ-27</strain>
    </source>
</reference>
<dbReference type="PANTHER" id="PTHR30461:SF23">
    <property type="entry name" value="DNA RECOMBINASE-RELATED"/>
    <property type="match status" value="1"/>
</dbReference>
<proteinExistence type="predicted"/>
<evidence type="ECO:0000313" key="5">
    <source>
        <dbReference type="Proteomes" id="UP000649151"/>
    </source>
</evidence>
<comment type="caution">
    <text evidence="4">The sequence shown here is derived from an EMBL/GenBank/DDBJ whole genome shotgun (WGS) entry which is preliminary data.</text>
</comment>
<dbReference type="PANTHER" id="PTHR30461">
    <property type="entry name" value="DNA-INVERTASE FROM LAMBDOID PROPHAGE"/>
    <property type="match status" value="1"/>
</dbReference>
<dbReference type="Gene3D" id="3.90.1750.20">
    <property type="entry name" value="Putative Large Serine Recombinase, Chain B, Domain 2"/>
    <property type="match status" value="1"/>
</dbReference>
<dbReference type="InterPro" id="IPR025827">
    <property type="entry name" value="Zn_ribbon_recom_dom"/>
</dbReference>
<feature type="domain" description="Recombinase" evidence="3">
    <location>
        <begin position="166"/>
        <end position="272"/>
    </location>
</feature>
<organism evidence="4 5">
    <name type="scientific">Clostridium facile</name>
    <dbReference type="NCBI Taxonomy" id="2763035"/>
    <lineage>
        <taxon>Bacteria</taxon>
        <taxon>Bacillati</taxon>
        <taxon>Bacillota</taxon>
        <taxon>Clostridia</taxon>
        <taxon>Eubacteriales</taxon>
        <taxon>Clostridiaceae</taxon>
        <taxon>Clostridium</taxon>
    </lineage>
</organism>
<evidence type="ECO:0000259" key="3">
    <source>
        <dbReference type="PROSITE" id="PS51737"/>
    </source>
</evidence>
<dbReference type="Gene3D" id="3.40.50.1390">
    <property type="entry name" value="Resolvase, N-terminal catalytic domain"/>
    <property type="match status" value="1"/>
</dbReference>
<dbReference type="InterPro" id="IPR006119">
    <property type="entry name" value="Resolv_N"/>
</dbReference>
<name>A0ABR7IPM1_9CLOT</name>
<dbReference type="Pfam" id="PF13408">
    <property type="entry name" value="Zn_ribbon_recom"/>
    <property type="match status" value="1"/>
</dbReference>
<protein>
    <submittedName>
        <fullName evidence="4">Recombinase family protein</fullName>
    </submittedName>
</protein>
<dbReference type="InterPro" id="IPR011109">
    <property type="entry name" value="DNA_bind_recombinase_dom"/>
</dbReference>
<dbReference type="SUPFAM" id="SSF53041">
    <property type="entry name" value="Resolvase-like"/>
    <property type="match status" value="1"/>
</dbReference>
<sequence length="539" mass="61570">MARSKKFKRNDNNLAIAYYRFSSHSQNEASIDQQKELAHAWADAHGLTIVKEYEDAAISGTKEDRPGFQLMLSEVAKIRPSTLIMWKTDRLGRDKYVLAMAKKEIRDAGCEIHLLAENIPTEGPEGILIEGLMDAMAEYYSRQLSQNIQRGMDYNAQHALFNGHKVFGYGVDRQTKKYVVDEDTAPFVQRMFAEYAAGKAMQEICDEFNAQGLRTTRGAKFGVKTMNKMLQNRAYIGEYHHGDIAVPDGMPALVDVNTFNEVQARFALNKRKGSQRAHGKDDAEAPRYWLTGKLFCGECGASMQGVHGTSKTGRKYYYYYCKAQRAKQCDKKIRKEQVEELVTILLRGLLDDTENLASLAVDAAAYYRDNYRNTHYLDGLEAKRREVEKSTANLLKVIEKGVLSDAVTDRLVQLEEQKNALDEAIKAEHVRAALFEDEHSIQAYFDKFMRADFDNPETRDAVMEYFVDKIYLYDDKLVATFFYSEDRTEISWDELGDLVICPFVKGEAAEFDCFPFGSTTTNKSEPCAGWRWVRIYCFL</sequence>
<dbReference type="SMART" id="SM00857">
    <property type="entry name" value="Resolvase"/>
    <property type="match status" value="1"/>
</dbReference>
<gene>
    <name evidence="4" type="ORF">H8Z77_03500</name>
</gene>
<keyword evidence="5" id="KW-1185">Reference proteome</keyword>
<dbReference type="InterPro" id="IPR036162">
    <property type="entry name" value="Resolvase-like_N_sf"/>
</dbReference>
<dbReference type="Proteomes" id="UP000649151">
    <property type="component" value="Unassembled WGS sequence"/>
</dbReference>
<dbReference type="Pfam" id="PF00239">
    <property type="entry name" value="Resolvase"/>
    <property type="match status" value="1"/>
</dbReference>